<keyword evidence="2" id="KW-1185">Reference proteome</keyword>
<dbReference type="GO" id="GO:0051213">
    <property type="term" value="F:dioxygenase activity"/>
    <property type="evidence" value="ECO:0007669"/>
    <property type="project" value="UniProtKB-KW"/>
</dbReference>
<dbReference type="EMBL" id="FNDN01000003">
    <property type="protein sequence ID" value="SDH84346.1"/>
    <property type="molecule type" value="Genomic_DNA"/>
</dbReference>
<protein>
    <submittedName>
        <fullName evidence="1">Catechol 2,3-dioxygenase</fullName>
    </submittedName>
</protein>
<dbReference type="RefSeq" id="WP_072736627.1">
    <property type="nucleotide sequence ID" value="NZ_CP048813.1"/>
</dbReference>
<dbReference type="InterPro" id="IPR004360">
    <property type="entry name" value="Glyas_Fos-R_dOase_dom"/>
</dbReference>
<dbReference type="SUPFAM" id="SSF54593">
    <property type="entry name" value="Glyoxalase/Bleomycin resistance protein/Dihydroxybiphenyl dioxygenase"/>
    <property type="match status" value="1"/>
</dbReference>
<keyword evidence="1" id="KW-0223">Dioxygenase</keyword>
<name>A0A1G8FQW8_9NOCA</name>
<dbReference type="InterPro" id="IPR037523">
    <property type="entry name" value="VOC_core"/>
</dbReference>
<dbReference type="AlphaFoldDB" id="A0A1G8FQW8"/>
<accession>A0A1G8FQW8</accession>
<dbReference type="PROSITE" id="PS51819">
    <property type="entry name" value="VOC"/>
    <property type="match status" value="1"/>
</dbReference>
<reference evidence="1 2" key="1">
    <citation type="submission" date="2016-10" db="EMBL/GenBank/DDBJ databases">
        <authorList>
            <person name="de Groot N.N."/>
        </authorList>
    </citation>
    <scope>NUCLEOTIDE SEQUENCE [LARGE SCALE GENOMIC DNA]</scope>
    <source>
        <strain evidence="1 2">DSM 44892</strain>
    </source>
</reference>
<organism evidence="1 2">
    <name type="scientific">Rhodococcus triatomae</name>
    <dbReference type="NCBI Taxonomy" id="300028"/>
    <lineage>
        <taxon>Bacteria</taxon>
        <taxon>Bacillati</taxon>
        <taxon>Actinomycetota</taxon>
        <taxon>Actinomycetes</taxon>
        <taxon>Mycobacteriales</taxon>
        <taxon>Nocardiaceae</taxon>
        <taxon>Rhodococcus</taxon>
    </lineage>
</organism>
<gene>
    <name evidence="1" type="ORF">SAMN05444695_103359</name>
</gene>
<proteinExistence type="predicted"/>
<evidence type="ECO:0000313" key="2">
    <source>
        <dbReference type="Proteomes" id="UP000183263"/>
    </source>
</evidence>
<dbReference type="Pfam" id="PF00903">
    <property type="entry name" value="Glyoxalase"/>
    <property type="match status" value="1"/>
</dbReference>
<evidence type="ECO:0000313" key="1">
    <source>
        <dbReference type="EMBL" id="SDH84346.1"/>
    </source>
</evidence>
<dbReference type="InterPro" id="IPR029068">
    <property type="entry name" value="Glyas_Bleomycin-R_OHBP_Dase"/>
</dbReference>
<dbReference type="CDD" id="cd07262">
    <property type="entry name" value="VOC_like"/>
    <property type="match status" value="1"/>
</dbReference>
<dbReference type="OrthoDB" id="5242506at2"/>
<dbReference type="PANTHER" id="PTHR35006">
    <property type="entry name" value="GLYOXALASE FAMILY PROTEIN (AFU_ORTHOLOGUE AFUA_5G14830)"/>
    <property type="match status" value="1"/>
</dbReference>
<dbReference type="PANTHER" id="PTHR35006:SF2">
    <property type="entry name" value="GLYOXALASE FAMILY PROTEIN (AFU_ORTHOLOGUE AFUA_5G14830)"/>
    <property type="match status" value="1"/>
</dbReference>
<sequence length="125" mass="13863">MIDHFGFPVSDIARSVEFYLDAFAPVGLEELQRVQTPSGALVGFGSAGHPFFWLHEGARGVQQELHFAFSAPSREAVDGVHERAVASGIEVLHAPRVWPEYHPGYYAVFLRDPNGHNVEAVHHTF</sequence>
<dbReference type="Proteomes" id="UP000183263">
    <property type="component" value="Unassembled WGS sequence"/>
</dbReference>
<dbReference type="Gene3D" id="3.10.180.10">
    <property type="entry name" value="2,3-Dihydroxybiphenyl 1,2-Dioxygenase, domain 1"/>
    <property type="match status" value="1"/>
</dbReference>
<keyword evidence="1" id="KW-0560">Oxidoreductase</keyword>